<keyword evidence="4 11" id="KW-0813">Transport</keyword>
<dbReference type="Pfam" id="PF04800">
    <property type="entry name" value="NDUS4"/>
    <property type="match status" value="1"/>
</dbReference>
<sequence length="163" mass="18638">MAYRLLLRNITNIKPIYSPILPALQTKFYFSEKSVIPLTETITLDTPVSLKELNGLPPNHVSRYVVISKPARCTMQSGTEGTHNWRIEFETQQRWENPVMGWASTGDPLSNMVLDFSSKEAAMNFAVENGWKYKVKEPAVVLPRKKSYAANFSWNKKTRVTNK</sequence>
<dbReference type="FunFam" id="3.30.160.190:FF:000001">
    <property type="entry name" value="NADH-ubiquinone oxidoreductase 21 kDa subunit mitochondrial"/>
    <property type="match status" value="1"/>
</dbReference>
<comment type="subcellular location">
    <subcellularLocation>
        <location evidence="11">Mitochondrion inner membrane</location>
        <topology evidence="11">Peripheral membrane protein</topology>
        <orientation evidence="11">Matrix side</orientation>
    </subcellularLocation>
</comment>
<dbReference type="PANTHER" id="PTHR12219">
    <property type="entry name" value="NADH-UBIQUINONE OXIDOREDUCTASE"/>
    <property type="match status" value="1"/>
</dbReference>
<dbReference type="InterPro" id="IPR006885">
    <property type="entry name" value="NADH_UbQ_FeS_4_mit-like"/>
</dbReference>
<evidence type="ECO:0000256" key="5">
    <source>
        <dbReference type="ARBA" id="ARBA00022660"/>
    </source>
</evidence>
<dbReference type="PANTHER" id="PTHR12219:SF8">
    <property type="entry name" value="NADH DEHYDROGENASE [UBIQUINONE] IRON-SULFUR PROTEIN 4, MITOCHONDRIAL"/>
    <property type="match status" value="1"/>
</dbReference>
<keyword evidence="7 11" id="KW-0809">Transit peptide</keyword>
<dbReference type="Gene3D" id="3.30.160.190">
    <property type="entry name" value="atu1810 like domain"/>
    <property type="match status" value="1"/>
</dbReference>
<evidence type="ECO:0000313" key="12">
    <source>
        <dbReference type="EMBL" id="KAI6655902.1"/>
    </source>
</evidence>
<dbReference type="GO" id="GO:0022900">
    <property type="term" value="P:electron transport chain"/>
    <property type="evidence" value="ECO:0007669"/>
    <property type="project" value="InterPro"/>
</dbReference>
<evidence type="ECO:0000256" key="11">
    <source>
        <dbReference type="RuleBase" id="RU367010"/>
    </source>
</evidence>
<evidence type="ECO:0000313" key="13">
    <source>
        <dbReference type="Proteomes" id="UP001165289"/>
    </source>
</evidence>
<evidence type="ECO:0000256" key="10">
    <source>
        <dbReference type="ARBA" id="ARBA00023136"/>
    </source>
</evidence>
<comment type="similarity">
    <text evidence="2 11">Belongs to the complex I NDUFS4 subunit family.</text>
</comment>
<protein>
    <recommendedName>
        <fullName evidence="3 11">NADH dehydrogenase [ubiquinone] iron-sulfur protein 4, mitochondrial</fullName>
    </recommendedName>
</protein>
<proteinExistence type="inferred from homology"/>
<keyword evidence="13" id="KW-1185">Reference proteome</keyword>
<comment type="function">
    <text evidence="1 11">Accessory subunit of the mitochondrial membrane respiratory chain NADH dehydrogenase (Complex I), that is believed not to be involved in catalysis. Complex I functions in the transfer of electrons from NADH to the respiratory chain. The immediate electron acceptor for the enzyme is believed to be ubiquinone.</text>
</comment>
<evidence type="ECO:0000256" key="2">
    <source>
        <dbReference type="ARBA" id="ARBA00005882"/>
    </source>
</evidence>
<dbReference type="Proteomes" id="UP001165289">
    <property type="component" value="Unassembled WGS sequence"/>
</dbReference>
<evidence type="ECO:0000256" key="1">
    <source>
        <dbReference type="ARBA" id="ARBA00003195"/>
    </source>
</evidence>
<evidence type="ECO:0000256" key="4">
    <source>
        <dbReference type="ARBA" id="ARBA00022448"/>
    </source>
</evidence>
<name>A0AAV7K3T7_9METZ</name>
<evidence type="ECO:0000256" key="9">
    <source>
        <dbReference type="ARBA" id="ARBA00023128"/>
    </source>
</evidence>
<keyword evidence="10 11" id="KW-0472">Membrane</keyword>
<keyword evidence="5 11" id="KW-0679">Respiratory chain</keyword>
<keyword evidence="9 11" id="KW-0496">Mitochondrion</keyword>
<dbReference type="InterPro" id="IPR038532">
    <property type="entry name" value="NDUFS4-like_sf"/>
</dbReference>
<dbReference type="AlphaFoldDB" id="A0AAV7K3T7"/>
<keyword evidence="8 11" id="KW-0249">Electron transport</keyword>
<dbReference type="EMBL" id="JAKMXF010000166">
    <property type="protein sequence ID" value="KAI6655902.1"/>
    <property type="molecule type" value="Genomic_DNA"/>
</dbReference>
<keyword evidence="6 11" id="KW-0999">Mitochondrion inner membrane</keyword>
<accession>A0AAV7K3T7</accession>
<evidence type="ECO:0000256" key="3">
    <source>
        <dbReference type="ARBA" id="ARBA00015796"/>
    </source>
</evidence>
<reference evidence="12 13" key="1">
    <citation type="journal article" date="2023" name="BMC Biol.">
        <title>The compact genome of the sponge Oopsacas minuta (Hexactinellida) is lacking key metazoan core genes.</title>
        <authorList>
            <person name="Santini S."/>
            <person name="Schenkelaars Q."/>
            <person name="Jourda C."/>
            <person name="Duchesne M."/>
            <person name="Belahbib H."/>
            <person name="Rocher C."/>
            <person name="Selva M."/>
            <person name="Riesgo A."/>
            <person name="Vervoort M."/>
            <person name="Leys S.P."/>
            <person name="Kodjabachian L."/>
            <person name="Le Bivic A."/>
            <person name="Borchiellini C."/>
            <person name="Claverie J.M."/>
            <person name="Renard E."/>
        </authorList>
    </citation>
    <scope>NUCLEOTIDE SEQUENCE [LARGE SCALE GENOMIC DNA]</scope>
    <source>
        <strain evidence="12">SPO-2</strain>
    </source>
</reference>
<evidence type="ECO:0000256" key="8">
    <source>
        <dbReference type="ARBA" id="ARBA00022982"/>
    </source>
</evidence>
<organism evidence="12 13">
    <name type="scientific">Oopsacas minuta</name>
    <dbReference type="NCBI Taxonomy" id="111878"/>
    <lineage>
        <taxon>Eukaryota</taxon>
        <taxon>Metazoa</taxon>
        <taxon>Porifera</taxon>
        <taxon>Hexactinellida</taxon>
        <taxon>Hexasterophora</taxon>
        <taxon>Lyssacinosida</taxon>
        <taxon>Leucopsacidae</taxon>
        <taxon>Oopsacas</taxon>
    </lineage>
</organism>
<comment type="caution">
    <text evidence="12">The sequence shown here is derived from an EMBL/GenBank/DDBJ whole genome shotgun (WGS) entry which is preliminary data.</text>
</comment>
<evidence type="ECO:0000256" key="7">
    <source>
        <dbReference type="ARBA" id="ARBA00022946"/>
    </source>
</evidence>
<dbReference type="GO" id="GO:0005743">
    <property type="term" value="C:mitochondrial inner membrane"/>
    <property type="evidence" value="ECO:0007669"/>
    <property type="project" value="UniProtKB-SubCell"/>
</dbReference>
<gene>
    <name evidence="12" type="ORF">LOD99_1636</name>
</gene>
<evidence type="ECO:0000256" key="6">
    <source>
        <dbReference type="ARBA" id="ARBA00022792"/>
    </source>
</evidence>